<keyword evidence="3" id="KW-0804">Transcription</keyword>
<dbReference type="SUPFAM" id="SSF46689">
    <property type="entry name" value="Homeodomain-like"/>
    <property type="match status" value="2"/>
</dbReference>
<dbReference type="Pfam" id="PF02311">
    <property type="entry name" value="AraC_binding"/>
    <property type="match status" value="1"/>
</dbReference>
<keyword evidence="1" id="KW-0805">Transcription regulation</keyword>
<dbReference type="Gene3D" id="1.10.10.60">
    <property type="entry name" value="Homeodomain-like"/>
    <property type="match status" value="2"/>
</dbReference>
<dbReference type="AlphaFoldDB" id="A0A7X3LGF6"/>
<dbReference type="Proteomes" id="UP000460318">
    <property type="component" value="Unassembled WGS sequence"/>
</dbReference>
<organism evidence="5 6">
    <name type="scientific">Paenibacillus dendrobii</name>
    <dbReference type="NCBI Taxonomy" id="2691084"/>
    <lineage>
        <taxon>Bacteria</taxon>
        <taxon>Bacillati</taxon>
        <taxon>Bacillota</taxon>
        <taxon>Bacilli</taxon>
        <taxon>Bacillales</taxon>
        <taxon>Paenibacillaceae</taxon>
        <taxon>Paenibacillus</taxon>
    </lineage>
</organism>
<reference evidence="5 6" key="1">
    <citation type="submission" date="2019-12" db="EMBL/GenBank/DDBJ databases">
        <title>Paenibacillus sp. nov., an endophytic bacterium isolated from the stem of Dendrobium.</title>
        <authorList>
            <person name="Zhao R."/>
        </authorList>
    </citation>
    <scope>NUCLEOTIDE SEQUENCE [LARGE SCALE GENOMIC DNA]</scope>
    <source>
        <strain evidence="5 6">HJL G12</strain>
    </source>
</reference>
<evidence type="ECO:0000259" key="4">
    <source>
        <dbReference type="PROSITE" id="PS01124"/>
    </source>
</evidence>
<dbReference type="InterPro" id="IPR009057">
    <property type="entry name" value="Homeodomain-like_sf"/>
</dbReference>
<dbReference type="InterPro" id="IPR018060">
    <property type="entry name" value="HTH_AraC"/>
</dbReference>
<dbReference type="GO" id="GO:0043565">
    <property type="term" value="F:sequence-specific DNA binding"/>
    <property type="evidence" value="ECO:0007669"/>
    <property type="project" value="InterPro"/>
</dbReference>
<dbReference type="InterPro" id="IPR014710">
    <property type="entry name" value="RmlC-like_jellyroll"/>
</dbReference>
<gene>
    <name evidence="5" type="ORF">GRF59_00640</name>
</gene>
<feature type="domain" description="HTH araC/xylS-type" evidence="4">
    <location>
        <begin position="175"/>
        <end position="272"/>
    </location>
</feature>
<evidence type="ECO:0000256" key="2">
    <source>
        <dbReference type="ARBA" id="ARBA00023125"/>
    </source>
</evidence>
<dbReference type="PROSITE" id="PS01124">
    <property type="entry name" value="HTH_ARAC_FAMILY_2"/>
    <property type="match status" value="1"/>
</dbReference>
<dbReference type="GO" id="GO:0003700">
    <property type="term" value="F:DNA-binding transcription factor activity"/>
    <property type="evidence" value="ECO:0007669"/>
    <property type="project" value="InterPro"/>
</dbReference>
<dbReference type="Gene3D" id="2.60.120.10">
    <property type="entry name" value="Jelly Rolls"/>
    <property type="match status" value="1"/>
</dbReference>
<evidence type="ECO:0000256" key="3">
    <source>
        <dbReference type="ARBA" id="ARBA00023163"/>
    </source>
</evidence>
<sequence>MLPINIHTDAIILHHAVDVQRTDAYALHCHNYYEVFYFIAGDVSYLVEGTRYVPEPHSLLLIAPHVFHGVKIESESPYERISLHFVPALLPPENQSTLLRPFHAEQGMARIYYKDLDGELFYPFFKQLMDARLADETIRNLVLRVRLEALLSQILMFGYSLQPRADASSSARTVSDIIAYLNDHISDSFTLDDLSAAFYISKHHLNKVFRKATGTTVGNYVVHKRVVMAQNLMLQGQTASEAAASVGFGDYSTFFRAYKKVLGYSPSVKQNPMLLK</sequence>
<dbReference type="InterPro" id="IPR037923">
    <property type="entry name" value="HTH-like"/>
</dbReference>
<keyword evidence="6" id="KW-1185">Reference proteome</keyword>
<evidence type="ECO:0000313" key="5">
    <source>
        <dbReference type="EMBL" id="MWV42124.1"/>
    </source>
</evidence>
<dbReference type="PANTHER" id="PTHR43280">
    <property type="entry name" value="ARAC-FAMILY TRANSCRIPTIONAL REGULATOR"/>
    <property type="match status" value="1"/>
</dbReference>
<evidence type="ECO:0000313" key="6">
    <source>
        <dbReference type="Proteomes" id="UP000460318"/>
    </source>
</evidence>
<dbReference type="SUPFAM" id="SSF51215">
    <property type="entry name" value="Regulatory protein AraC"/>
    <property type="match status" value="1"/>
</dbReference>
<dbReference type="Pfam" id="PF12833">
    <property type="entry name" value="HTH_18"/>
    <property type="match status" value="1"/>
</dbReference>
<dbReference type="InterPro" id="IPR003313">
    <property type="entry name" value="AraC-bd"/>
</dbReference>
<dbReference type="PANTHER" id="PTHR43280:SF34">
    <property type="entry name" value="ARAC-FAMILY TRANSCRIPTIONAL REGULATOR"/>
    <property type="match status" value="1"/>
</dbReference>
<dbReference type="SMART" id="SM00342">
    <property type="entry name" value="HTH_ARAC"/>
    <property type="match status" value="1"/>
</dbReference>
<comment type="caution">
    <text evidence="5">The sequence shown here is derived from an EMBL/GenBank/DDBJ whole genome shotgun (WGS) entry which is preliminary data.</text>
</comment>
<dbReference type="EMBL" id="WUBI01000001">
    <property type="protein sequence ID" value="MWV42124.1"/>
    <property type="molecule type" value="Genomic_DNA"/>
</dbReference>
<proteinExistence type="predicted"/>
<dbReference type="RefSeq" id="WP_160495754.1">
    <property type="nucleotide sequence ID" value="NZ_WUBI01000001.1"/>
</dbReference>
<protein>
    <submittedName>
        <fullName evidence="5">Helix-turn-helix domain-containing protein</fullName>
    </submittedName>
</protein>
<accession>A0A7X3LGF6</accession>
<keyword evidence="2" id="KW-0238">DNA-binding</keyword>
<name>A0A7X3LGF6_9BACL</name>
<evidence type="ECO:0000256" key="1">
    <source>
        <dbReference type="ARBA" id="ARBA00023015"/>
    </source>
</evidence>